<keyword evidence="8 9" id="KW-0472">Membrane</keyword>
<dbReference type="OrthoDB" id="3089at2759"/>
<dbReference type="Pfam" id="PF04800">
    <property type="entry name" value="NDUS4"/>
    <property type="match status" value="1"/>
</dbReference>
<evidence type="ECO:0000256" key="8">
    <source>
        <dbReference type="ARBA" id="ARBA00023136"/>
    </source>
</evidence>
<evidence type="ECO:0000313" key="11">
    <source>
        <dbReference type="EMBL" id="EWC48628.1"/>
    </source>
</evidence>
<keyword evidence="6 9" id="KW-0249">Electron transport</keyword>
<evidence type="ECO:0000256" key="3">
    <source>
        <dbReference type="ARBA" id="ARBA00022660"/>
    </source>
</evidence>
<evidence type="ECO:0000256" key="1">
    <source>
        <dbReference type="ARBA" id="ARBA00005882"/>
    </source>
</evidence>
<dbReference type="InterPro" id="IPR038532">
    <property type="entry name" value="NDUFS4-like_sf"/>
</dbReference>
<keyword evidence="7 9" id="KW-0496">Mitochondrion</keyword>
<keyword evidence="3 9" id="KW-0679">Respiratory chain</keyword>
<sequence length="196" mass="22257">MSSALLFRSRALPSRRLLVQASRTLATKHAHNPSSPPPPKVEHAPASSEPPTDLTTSSYSPSHTLQPEDHILPDVIPAGIVSGAPLDLQSRIVRIYKPTKNAMQSSNHRGKRWRMDWDVLSKGHRWENPLMGWQSSADFVQGTHLNFDTKEDAIYFAEKQGYEYQVHEPKEREIKPKEYAANFLWSATKLKKIHTK</sequence>
<evidence type="ECO:0000256" key="4">
    <source>
        <dbReference type="ARBA" id="ARBA00022792"/>
    </source>
</evidence>
<dbReference type="AlphaFoldDB" id="W7I8J6"/>
<evidence type="ECO:0000256" key="6">
    <source>
        <dbReference type="ARBA" id="ARBA00022982"/>
    </source>
</evidence>
<feature type="compositionally biased region" description="Polar residues" evidence="10">
    <location>
        <begin position="49"/>
        <end position="65"/>
    </location>
</feature>
<comment type="subcellular location">
    <subcellularLocation>
        <location evidence="9">Mitochondrion inner membrane</location>
        <topology evidence="9">Peripheral membrane protein</topology>
        <orientation evidence="9">Matrix side</orientation>
    </subcellularLocation>
</comment>
<dbReference type="GO" id="GO:0022900">
    <property type="term" value="P:electron transport chain"/>
    <property type="evidence" value="ECO:0007669"/>
    <property type="project" value="InterPro"/>
</dbReference>
<keyword evidence="4 9" id="KW-0999">Mitochondrion inner membrane</keyword>
<dbReference type="EMBL" id="KI966372">
    <property type="protein sequence ID" value="EWC48628.1"/>
    <property type="molecule type" value="Genomic_DNA"/>
</dbReference>
<keyword evidence="5 9" id="KW-0809">Transit peptide</keyword>
<dbReference type="InterPro" id="IPR006885">
    <property type="entry name" value="NADH_UbQ_FeS_4_mit-like"/>
</dbReference>
<protein>
    <recommendedName>
        <fullName evidence="9">NADH dehydrogenase [ubiquinone] iron-sulfur protein 4, mitochondrial</fullName>
    </recommendedName>
</protein>
<dbReference type="PANTHER" id="PTHR12219:SF8">
    <property type="entry name" value="NADH DEHYDROGENASE [UBIQUINONE] IRON-SULFUR PROTEIN 4, MITOCHONDRIAL"/>
    <property type="match status" value="1"/>
</dbReference>
<dbReference type="Gene3D" id="3.30.160.190">
    <property type="entry name" value="atu1810 like domain"/>
    <property type="match status" value="1"/>
</dbReference>
<dbReference type="FunFam" id="3.30.160.190:FF:000001">
    <property type="entry name" value="NADH-ubiquinone oxidoreductase 21 kDa subunit mitochondrial"/>
    <property type="match status" value="1"/>
</dbReference>
<accession>W7I8J6</accession>
<keyword evidence="2 9" id="KW-0813">Transport</keyword>
<evidence type="ECO:0000256" key="9">
    <source>
        <dbReference type="RuleBase" id="RU367010"/>
    </source>
</evidence>
<evidence type="ECO:0000256" key="7">
    <source>
        <dbReference type="ARBA" id="ARBA00023128"/>
    </source>
</evidence>
<gene>
    <name evidence="11" type="ORF">DRE_01850</name>
</gene>
<comment type="similarity">
    <text evidence="1 9">Belongs to the complex I NDUFS4 subunit family.</text>
</comment>
<reference evidence="11 12" key="1">
    <citation type="submission" date="2013-05" db="EMBL/GenBank/DDBJ databases">
        <title>Drechslerella stenobrocha genome reveals carnivorous origination and mechanical trapping mechanism of predatory fungi.</title>
        <authorList>
            <person name="Liu X."/>
            <person name="Zhang W."/>
            <person name="Liu K."/>
        </authorList>
    </citation>
    <scope>NUCLEOTIDE SEQUENCE [LARGE SCALE GENOMIC DNA]</scope>
    <source>
        <strain evidence="11 12">248</strain>
    </source>
</reference>
<keyword evidence="12" id="KW-1185">Reference proteome</keyword>
<dbReference type="Proteomes" id="UP000024837">
    <property type="component" value="Unassembled WGS sequence"/>
</dbReference>
<organism evidence="11 12">
    <name type="scientific">Drechslerella stenobrocha 248</name>
    <dbReference type="NCBI Taxonomy" id="1043628"/>
    <lineage>
        <taxon>Eukaryota</taxon>
        <taxon>Fungi</taxon>
        <taxon>Dikarya</taxon>
        <taxon>Ascomycota</taxon>
        <taxon>Pezizomycotina</taxon>
        <taxon>Orbiliomycetes</taxon>
        <taxon>Orbiliales</taxon>
        <taxon>Orbiliaceae</taxon>
        <taxon>Drechslerella</taxon>
    </lineage>
</organism>
<evidence type="ECO:0000256" key="2">
    <source>
        <dbReference type="ARBA" id="ARBA00022448"/>
    </source>
</evidence>
<evidence type="ECO:0000256" key="10">
    <source>
        <dbReference type="SAM" id="MobiDB-lite"/>
    </source>
</evidence>
<name>W7I8J6_9PEZI</name>
<proteinExistence type="inferred from homology"/>
<dbReference type="GO" id="GO:0005743">
    <property type="term" value="C:mitochondrial inner membrane"/>
    <property type="evidence" value="ECO:0007669"/>
    <property type="project" value="UniProtKB-SubCell"/>
</dbReference>
<evidence type="ECO:0000256" key="5">
    <source>
        <dbReference type="ARBA" id="ARBA00022946"/>
    </source>
</evidence>
<feature type="region of interest" description="Disordered" evidence="10">
    <location>
        <begin position="21"/>
        <end position="68"/>
    </location>
</feature>
<dbReference type="HOGENOM" id="CLU_077196_0_0_1"/>
<evidence type="ECO:0000313" key="12">
    <source>
        <dbReference type="Proteomes" id="UP000024837"/>
    </source>
</evidence>
<dbReference type="PANTHER" id="PTHR12219">
    <property type="entry name" value="NADH-UBIQUINONE OXIDOREDUCTASE"/>
    <property type="match status" value="1"/>
</dbReference>
<comment type="function">
    <text evidence="9">Accessory subunit of the mitochondrial membrane respiratory chain NADH dehydrogenase (Complex I), that is believed not to be involved in catalysis. Complex I functions in the transfer of electrons from NADH to the respiratory chain. The immediate electron acceptor for the enzyme is believed to be ubiquinone.</text>
</comment>